<comment type="subcellular location">
    <subcellularLocation>
        <location evidence="2">Membrane</location>
        <topology evidence="2">Multi-pass membrane protein</topology>
    </subcellularLocation>
</comment>
<accession>A0A3N5AWH5</accession>
<keyword evidence="8" id="KW-0862">Zinc</keyword>
<evidence type="ECO:0000256" key="11">
    <source>
        <dbReference type="ARBA" id="ARBA00023136"/>
    </source>
</evidence>
<dbReference type="GO" id="GO:0006508">
    <property type="term" value="P:proteolysis"/>
    <property type="evidence" value="ECO:0007669"/>
    <property type="project" value="UniProtKB-KW"/>
</dbReference>
<evidence type="ECO:0000256" key="8">
    <source>
        <dbReference type="ARBA" id="ARBA00022833"/>
    </source>
</evidence>
<gene>
    <name evidence="14" type="ORF">EDD75_0177</name>
</gene>
<proteinExistence type="inferred from homology"/>
<dbReference type="OrthoDB" id="166377at2"/>
<evidence type="ECO:0000256" key="3">
    <source>
        <dbReference type="ARBA" id="ARBA00007931"/>
    </source>
</evidence>
<keyword evidence="6" id="KW-0479">Metal-binding</keyword>
<dbReference type="AlphaFoldDB" id="A0A3N5AWH5"/>
<evidence type="ECO:0000259" key="13">
    <source>
        <dbReference type="Pfam" id="PF02163"/>
    </source>
</evidence>
<dbReference type="GO" id="GO:0008237">
    <property type="term" value="F:metallopeptidase activity"/>
    <property type="evidence" value="ECO:0007669"/>
    <property type="project" value="UniProtKB-KW"/>
</dbReference>
<dbReference type="EMBL" id="RKRE01000001">
    <property type="protein sequence ID" value="RPF49369.1"/>
    <property type="molecule type" value="Genomic_DNA"/>
</dbReference>
<evidence type="ECO:0000256" key="5">
    <source>
        <dbReference type="ARBA" id="ARBA00022692"/>
    </source>
</evidence>
<organism evidence="14 15">
    <name type="scientific">Thermodesulfitimonas autotrophica</name>
    <dbReference type="NCBI Taxonomy" id="1894989"/>
    <lineage>
        <taxon>Bacteria</taxon>
        <taxon>Bacillati</taxon>
        <taxon>Bacillota</taxon>
        <taxon>Clostridia</taxon>
        <taxon>Thermoanaerobacterales</taxon>
        <taxon>Thermoanaerobacteraceae</taxon>
        <taxon>Thermodesulfitimonas</taxon>
    </lineage>
</organism>
<evidence type="ECO:0000256" key="6">
    <source>
        <dbReference type="ARBA" id="ARBA00022723"/>
    </source>
</evidence>
<protein>
    <submittedName>
        <fullName evidence="14">Stage IV sporulation protein FB</fullName>
    </submittedName>
</protein>
<dbReference type="Proteomes" id="UP000282654">
    <property type="component" value="Unassembled WGS sequence"/>
</dbReference>
<evidence type="ECO:0000256" key="10">
    <source>
        <dbReference type="ARBA" id="ARBA00023049"/>
    </source>
</evidence>
<evidence type="ECO:0000256" key="7">
    <source>
        <dbReference type="ARBA" id="ARBA00022801"/>
    </source>
</evidence>
<feature type="domain" description="Peptidase M50" evidence="13">
    <location>
        <begin position="115"/>
        <end position="162"/>
    </location>
</feature>
<keyword evidence="9 12" id="KW-1133">Transmembrane helix</keyword>
<sequence>MALTSGYPRLRIHPLLFLFLTVYFAAGMIERAAAAFAALLAHEAGHLIAGRRLGAVTGRIELLPFGGITYVENVNALSLTGQIAFALAGPATNLLLFCAGLGLVRYGYLTGKTGQFFLTVNLLLAAFNLLPGLPLDGGRVLAAFLSRKKGLYRATYLGARLGQLTGLLTFAGGVLGPLSGRWGLDVAGVGLFLIWAATRELRFAPYLFLRQLLAKEREFAAARVLPGAVLVALEEARLLDVAHLFRPGCFSFVVVTDYRGEWKGVLSESAVIRALTTGGGSVKVGTILPAATQNERPRV</sequence>
<keyword evidence="10" id="KW-0482">Metalloprotease</keyword>
<comment type="caution">
    <text evidence="14">The sequence shown here is derived from an EMBL/GenBank/DDBJ whole genome shotgun (WGS) entry which is preliminary data.</text>
</comment>
<keyword evidence="15" id="KW-1185">Reference proteome</keyword>
<feature type="transmembrane region" description="Helical" evidence="12">
    <location>
        <begin position="116"/>
        <end position="135"/>
    </location>
</feature>
<keyword evidence="7" id="KW-0378">Hydrolase</keyword>
<dbReference type="PANTHER" id="PTHR39188">
    <property type="entry name" value="MEMBRANE-ASSOCIATED ZINC METALLOPROTEASE M50B"/>
    <property type="match status" value="1"/>
</dbReference>
<evidence type="ECO:0000256" key="2">
    <source>
        <dbReference type="ARBA" id="ARBA00004141"/>
    </source>
</evidence>
<feature type="transmembrane region" description="Helical" evidence="12">
    <location>
        <begin position="83"/>
        <end position="104"/>
    </location>
</feature>
<evidence type="ECO:0000313" key="14">
    <source>
        <dbReference type="EMBL" id="RPF49369.1"/>
    </source>
</evidence>
<dbReference type="GO" id="GO:0016020">
    <property type="term" value="C:membrane"/>
    <property type="evidence" value="ECO:0007669"/>
    <property type="project" value="UniProtKB-SubCell"/>
</dbReference>
<keyword evidence="5 12" id="KW-0812">Transmembrane</keyword>
<dbReference type="InterPro" id="IPR008915">
    <property type="entry name" value="Peptidase_M50"/>
</dbReference>
<evidence type="ECO:0000256" key="9">
    <source>
        <dbReference type="ARBA" id="ARBA00022989"/>
    </source>
</evidence>
<comment type="similarity">
    <text evidence="3">Belongs to the peptidase M50B family.</text>
</comment>
<keyword evidence="11 12" id="KW-0472">Membrane</keyword>
<evidence type="ECO:0000256" key="1">
    <source>
        <dbReference type="ARBA" id="ARBA00001947"/>
    </source>
</evidence>
<dbReference type="Pfam" id="PF02163">
    <property type="entry name" value="Peptidase_M50"/>
    <property type="match status" value="1"/>
</dbReference>
<dbReference type="GO" id="GO:0046872">
    <property type="term" value="F:metal ion binding"/>
    <property type="evidence" value="ECO:0007669"/>
    <property type="project" value="UniProtKB-KW"/>
</dbReference>
<dbReference type="RefSeq" id="WP_123926677.1">
    <property type="nucleotide sequence ID" value="NZ_RKRE01000001.1"/>
</dbReference>
<dbReference type="PANTHER" id="PTHR39188:SF3">
    <property type="entry name" value="STAGE IV SPORULATION PROTEIN FB"/>
    <property type="match status" value="1"/>
</dbReference>
<evidence type="ECO:0000313" key="15">
    <source>
        <dbReference type="Proteomes" id="UP000282654"/>
    </source>
</evidence>
<reference evidence="14 15" key="1">
    <citation type="submission" date="2018-11" db="EMBL/GenBank/DDBJ databases">
        <title>Genomic Encyclopedia of Type Strains, Phase IV (KMG-IV): sequencing the most valuable type-strain genomes for metagenomic binning, comparative biology and taxonomic classification.</title>
        <authorList>
            <person name="Goeker M."/>
        </authorList>
    </citation>
    <scope>NUCLEOTIDE SEQUENCE [LARGE SCALE GENOMIC DNA]</scope>
    <source>
        <strain evidence="14 15">DSM 102936</strain>
    </source>
</reference>
<evidence type="ECO:0000256" key="12">
    <source>
        <dbReference type="SAM" id="Phobius"/>
    </source>
</evidence>
<keyword evidence="4" id="KW-0645">Protease</keyword>
<comment type="cofactor">
    <cofactor evidence="1">
        <name>Zn(2+)</name>
        <dbReference type="ChEBI" id="CHEBI:29105"/>
    </cofactor>
</comment>
<evidence type="ECO:0000256" key="4">
    <source>
        <dbReference type="ARBA" id="ARBA00022670"/>
    </source>
</evidence>
<name>A0A3N5AWH5_9THEO</name>